<name>A0ABD3HQA0_9MARC</name>
<evidence type="ECO:0000256" key="1">
    <source>
        <dbReference type="SAM" id="MobiDB-lite"/>
    </source>
</evidence>
<evidence type="ECO:0000313" key="3">
    <source>
        <dbReference type="Proteomes" id="UP001633002"/>
    </source>
</evidence>
<keyword evidence="3" id="KW-1185">Reference proteome</keyword>
<organism evidence="2 3">
    <name type="scientific">Riccia sorocarpa</name>
    <dbReference type="NCBI Taxonomy" id="122646"/>
    <lineage>
        <taxon>Eukaryota</taxon>
        <taxon>Viridiplantae</taxon>
        <taxon>Streptophyta</taxon>
        <taxon>Embryophyta</taxon>
        <taxon>Marchantiophyta</taxon>
        <taxon>Marchantiopsida</taxon>
        <taxon>Marchantiidae</taxon>
        <taxon>Marchantiales</taxon>
        <taxon>Ricciaceae</taxon>
        <taxon>Riccia</taxon>
    </lineage>
</organism>
<feature type="region of interest" description="Disordered" evidence="1">
    <location>
        <begin position="26"/>
        <end position="72"/>
    </location>
</feature>
<dbReference type="EMBL" id="JBJQOH010000003">
    <property type="protein sequence ID" value="KAL3693720.1"/>
    <property type="molecule type" value="Genomic_DNA"/>
</dbReference>
<gene>
    <name evidence="2" type="ORF">R1sor_007371</name>
</gene>
<dbReference type="AlphaFoldDB" id="A0ABD3HQA0"/>
<reference evidence="2 3" key="1">
    <citation type="submission" date="2024-09" db="EMBL/GenBank/DDBJ databases">
        <title>Chromosome-scale assembly of Riccia sorocarpa.</title>
        <authorList>
            <person name="Paukszto L."/>
        </authorList>
    </citation>
    <scope>NUCLEOTIDE SEQUENCE [LARGE SCALE GENOMIC DNA]</scope>
    <source>
        <strain evidence="2">LP-2024</strain>
        <tissue evidence="2">Aerial parts of the thallus</tissue>
    </source>
</reference>
<protein>
    <submittedName>
        <fullName evidence="2">Uncharacterized protein</fullName>
    </submittedName>
</protein>
<comment type="caution">
    <text evidence="2">The sequence shown here is derived from an EMBL/GenBank/DDBJ whole genome shotgun (WGS) entry which is preliminary data.</text>
</comment>
<dbReference type="Proteomes" id="UP001633002">
    <property type="component" value="Unassembled WGS sequence"/>
</dbReference>
<feature type="compositionally biased region" description="Acidic residues" evidence="1">
    <location>
        <begin position="48"/>
        <end position="72"/>
    </location>
</feature>
<proteinExistence type="predicted"/>
<sequence length="224" mass="25274">MLHQQQVILLSRSQVKFRCNLLKLGGQIGRGVPDPPESSGSERKDSADETEAEVDETEQEVEEAEPEPEVDEISDQDIVKLNFVALLGQQYQQPHFATYLEFIRTYDTDTHTGTVGGTAVTLSRQLVRDAFGLRVECIPAHLIFYVMTKIDGAAEEDYDLTAFTLEMLRHEIFQVSLHLDRTRHQRFLITFLGIPLTTILAHARVIDPAETITQPQPVPTRGVF</sequence>
<evidence type="ECO:0000313" key="2">
    <source>
        <dbReference type="EMBL" id="KAL3693720.1"/>
    </source>
</evidence>
<accession>A0ABD3HQA0</accession>